<dbReference type="SUPFAM" id="SSF56796">
    <property type="entry name" value="Dehydroquinate synthase-like"/>
    <property type="match status" value="1"/>
</dbReference>
<dbReference type="InterPro" id="IPR056798">
    <property type="entry name" value="ADH_Fe_C"/>
</dbReference>
<dbReference type="KEGG" id="scd:Spica_1563"/>
<dbReference type="RefSeq" id="WP_013969016.1">
    <property type="nucleotide sequence ID" value="NC_015732.1"/>
</dbReference>
<dbReference type="eggNOG" id="COG1979">
    <property type="taxonomic scope" value="Bacteria"/>
</dbReference>
<evidence type="ECO:0000256" key="2">
    <source>
        <dbReference type="ARBA" id="ARBA00023002"/>
    </source>
</evidence>
<dbReference type="InterPro" id="IPR001670">
    <property type="entry name" value="ADH_Fe/GldA"/>
</dbReference>
<reference evidence="6" key="1">
    <citation type="journal article" date="2013" name="Stand. Genomic Sci.">
        <title>Genome sequence of the thermophilic fresh-water bacterium Spirochaeta caldaria type strain (H1(T)), reclassification of Spirochaeta caldaria, Spirochaeta stenostrepta, and Spirochaeta zuelzerae in the genus Treponema as Treponema caldaria comb. nov., Treponema stenostrepta comb. nov., and Treponema zuelzerae comb. nov., and emendation of the genus Treponema.</title>
        <authorList>
            <person name="Abt B."/>
            <person name="Goker M."/>
            <person name="Scheuner C."/>
            <person name="Han C."/>
            <person name="Lu M."/>
            <person name="Misra M."/>
            <person name="Lapidus A."/>
            <person name="Nolan M."/>
            <person name="Lucas S."/>
            <person name="Hammon N."/>
            <person name="Deshpande S."/>
            <person name="Cheng J.F."/>
            <person name="Tapia R."/>
            <person name="Goodwin L.A."/>
            <person name="Pitluck S."/>
            <person name="Liolios K."/>
            <person name="Pagani I."/>
            <person name="Ivanova N."/>
            <person name="Mavromatis K."/>
            <person name="Mikhailova N."/>
            <person name="Huntemann M."/>
            <person name="Pati A."/>
            <person name="Chen A."/>
            <person name="Palaniappan K."/>
            <person name="Land M."/>
            <person name="Hauser L."/>
            <person name="Jeffries C.D."/>
            <person name="Rohde M."/>
            <person name="Spring S."/>
            <person name="Gronow S."/>
            <person name="Detter J.C."/>
            <person name="Bristow J."/>
            <person name="Eisen J.A."/>
            <person name="Markowitz V."/>
            <person name="Hugenholtz P."/>
            <person name="Kyrpides N.C."/>
            <person name="Woyke T."/>
            <person name="Klenk H.P."/>
        </authorList>
    </citation>
    <scope>NUCLEOTIDE SEQUENCE</scope>
    <source>
        <strain evidence="6">ATCC 51460 / DSM 7334 / H1</strain>
    </source>
</reference>
<dbReference type="GO" id="GO:1990362">
    <property type="term" value="F:butanol dehydrogenase (NAD+) activity"/>
    <property type="evidence" value="ECO:0007669"/>
    <property type="project" value="InterPro"/>
</dbReference>
<dbReference type="Pfam" id="PF00465">
    <property type="entry name" value="Fe-ADH"/>
    <property type="match status" value="1"/>
</dbReference>
<organism evidence="5 6">
    <name type="scientific">Gracilinema caldarium (strain ATCC 51460 / DSM 7334 / H1)</name>
    <name type="common">Treponema caldarium</name>
    <dbReference type="NCBI Taxonomy" id="744872"/>
    <lineage>
        <taxon>Bacteria</taxon>
        <taxon>Pseudomonadati</taxon>
        <taxon>Spirochaetota</taxon>
        <taxon>Spirochaetia</taxon>
        <taxon>Spirochaetales</taxon>
        <taxon>Breznakiellaceae</taxon>
        <taxon>Gracilinema</taxon>
    </lineage>
</organism>
<dbReference type="HOGENOM" id="CLU_007207_0_4_12"/>
<feature type="domain" description="Alcohol dehydrogenase iron-type/glycerol dehydrogenase GldA" evidence="3">
    <location>
        <begin position="9"/>
        <end position="179"/>
    </location>
</feature>
<dbReference type="EMBL" id="CP002868">
    <property type="protein sequence ID" value="AEJ19707.1"/>
    <property type="molecule type" value="Genomic_DNA"/>
</dbReference>
<dbReference type="EC" id="1.1.1.2" evidence="5"/>
<feature type="domain" description="Fe-containing alcohol dehydrogenase-like C-terminal" evidence="4">
    <location>
        <begin position="193"/>
        <end position="390"/>
    </location>
</feature>
<dbReference type="GO" id="GO:0046872">
    <property type="term" value="F:metal ion binding"/>
    <property type="evidence" value="ECO:0007669"/>
    <property type="project" value="InterPro"/>
</dbReference>
<dbReference type="Pfam" id="PF25137">
    <property type="entry name" value="ADH_Fe_C"/>
    <property type="match status" value="1"/>
</dbReference>
<evidence type="ECO:0000259" key="3">
    <source>
        <dbReference type="Pfam" id="PF00465"/>
    </source>
</evidence>
<keyword evidence="6" id="KW-1185">Reference proteome</keyword>
<evidence type="ECO:0000256" key="1">
    <source>
        <dbReference type="ARBA" id="ARBA00007358"/>
    </source>
</evidence>
<evidence type="ECO:0000313" key="5">
    <source>
        <dbReference type="EMBL" id="AEJ19707.1"/>
    </source>
</evidence>
<dbReference type="PANTHER" id="PTHR43633:SF1">
    <property type="entry name" value="ALCOHOL DEHYDROGENASE YQHD"/>
    <property type="match status" value="1"/>
</dbReference>
<dbReference type="GO" id="GO:0008106">
    <property type="term" value="F:alcohol dehydrogenase (NADP+) activity"/>
    <property type="evidence" value="ECO:0007669"/>
    <property type="project" value="UniProtKB-EC"/>
</dbReference>
<dbReference type="FunFam" id="3.40.50.1970:FF:000003">
    <property type="entry name" value="Alcohol dehydrogenase, iron-containing"/>
    <property type="match status" value="1"/>
</dbReference>
<dbReference type="AlphaFoldDB" id="F8EZB5"/>
<sequence length="396" mass="43338">MRNFTYYVPTEVEFGKDTEHKVADLIQKHGGHRVLVVYGGGSAQKSGLLDRIYKRLEDAGLEYQSLGGVKPNPTVDLARKGVEQAIAMKADFILAVGGGSVIDTAKGIAHGNANPGTDIWDFWTGTTNLRQSTPVGVVLTIPAAGSETSASAVLTNTEIGQKRGLSSEFNRPVFAILNPELTFTLPLYQVACGITDILMHTLDRYFVPEEDNETSDALAEALLRTVIRNGTIAIKNPQDYQAMSELMWCGSLSHNSITGLGSRGDWAVHQLGHELSAKFDVAHGASLSAMWKFWALYVYQVNPRRFARYARNVWAVDAGRDDEQTALASIEATVAYFKSLGMPTNFKELGIGTLGDAELDELAYRCTYFGARTIGNFMVLDQKKIRDIYSLANQAV</sequence>
<dbReference type="OrthoDB" id="9801156at2"/>
<accession>F8EZB5</accession>
<dbReference type="Proteomes" id="UP000000503">
    <property type="component" value="Chromosome"/>
</dbReference>
<dbReference type="GO" id="GO:0005829">
    <property type="term" value="C:cytosol"/>
    <property type="evidence" value="ECO:0007669"/>
    <property type="project" value="TreeGrafter"/>
</dbReference>
<dbReference type="PANTHER" id="PTHR43633">
    <property type="entry name" value="ALCOHOL DEHYDROGENASE YQHD"/>
    <property type="match status" value="1"/>
</dbReference>
<dbReference type="InterPro" id="IPR044731">
    <property type="entry name" value="BDH-like"/>
</dbReference>
<dbReference type="GO" id="GO:1990002">
    <property type="term" value="F:methylglyoxal reductase (NADPH) (acetol producing) activity"/>
    <property type="evidence" value="ECO:0007669"/>
    <property type="project" value="TreeGrafter"/>
</dbReference>
<dbReference type="Gene3D" id="3.40.50.1970">
    <property type="match status" value="1"/>
</dbReference>
<keyword evidence="2 5" id="KW-0560">Oxidoreductase</keyword>
<gene>
    <name evidence="5" type="ordered locus">Spica_1563</name>
</gene>
<evidence type="ECO:0000313" key="6">
    <source>
        <dbReference type="Proteomes" id="UP000000503"/>
    </source>
</evidence>
<protein>
    <submittedName>
        <fullName evidence="5">Alcohol dehydrogenase (NADP(+))</fullName>
        <ecNumber evidence="5">1.1.1.2</ecNumber>
    </submittedName>
</protein>
<dbReference type="Gene3D" id="1.20.1090.10">
    <property type="entry name" value="Dehydroquinate synthase-like - alpha domain"/>
    <property type="match status" value="1"/>
</dbReference>
<proteinExistence type="inferred from homology"/>
<dbReference type="CDD" id="cd08187">
    <property type="entry name" value="BDH"/>
    <property type="match status" value="1"/>
</dbReference>
<evidence type="ECO:0000259" key="4">
    <source>
        <dbReference type="Pfam" id="PF25137"/>
    </source>
</evidence>
<name>F8EZB5_GRAC1</name>
<dbReference type="STRING" id="744872.Spica_1563"/>
<comment type="similarity">
    <text evidence="1">Belongs to the iron-containing alcohol dehydrogenase family.</text>
</comment>